<evidence type="ECO:0000313" key="2">
    <source>
        <dbReference type="EMBL" id="KMZ77202.1"/>
    </source>
</evidence>
<proteinExistence type="predicted"/>
<dbReference type="Proteomes" id="UP000053562">
    <property type="component" value="Unassembled WGS sequence"/>
</dbReference>
<accession>A0A0J9S597</accession>
<dbReference type="EMBL" id="KQ234462">
    <property type="protein sequence ID" value="KMZ77202.1"/>
    <property type="molecule type" value="Genomic_DNA"/>
</dbReference>
<keyword evidence="1" id="KW-1133">Transmembrane helix</keyword>
<evidence type="ECO:0000256" key="1">
    <source>
        <dbReference type="SAM" id="Phobius"/>
    </source>
</evidence>
<gene>
    <name evidence="2" type="ORF">PVIIG_06279</name>
</gene>
<dbReference type="Pfam" id="PF05795">
    <property type="entry name" value="Plasmodium_Vir"/>
    <property type="match status" value="1"/>
</dbReference>
<reference evidence="2 3" key="1">
    <citation type="submission" date="2011-08" db="EMBL/GenBank/DDBJ databases">
        <title>The Genome Sequence of Plasmodium vivax India VII.</title>
        <authorList>
            <consortium name="The Broad Institute Genome Sequencing Platform"/>
            <consortium name="The Broad Institute Genome Sequencing Center for Infectious Disease"/>
            <person name="Neafsey D."/>
            <person name="Carlton J."/>
            <person name="Barnwell J."/>
            <person name="Collins W."/>
            <person name="Escalante A."/>
            <person name="Mullikin J."/>
            <person name="Saul A."/>
            <person name="Guigo R."/>
            <person name="Camara F."/>
            <person name="Young S.K."/>
            <person name="Zeng Q."/>
            <person name="Gargeya S."/>
            <person name="Fitzgerald M."/>
            <person name="Haas B."/>
            <person name="Abouelleil A."/>
            <person name="Alvarado L."/>
            <person name="Arachchi H.M."/>
            <person name="Berlin A."/>
            <person name="Brown A."/>
            <person name="Chapman S.B."/>
            <person name="Chen Z."/>
            <person name="Dunbar C."/>
            <person name="Freedman E."/>
            <person name="Gearin G."/>
            <person name="Gellesch M."/>
            <person name="Goldberg J."/>
            <person name="Griggs A."/>
            <person name="Gujja S."/>
            <person name="Heiman D."/>
            <person name="Howarth C."/>
            <person name="Larson L."/>
            <person name="Lui A."/>
            <person name="MacDonald P.J.P."/>
            <person name="Montmayeur A."/>
            <person name="Murphy C."/>
            <person name="Neiman D."/>
            <person name="Pearson M."/>
            <person name="Priest M."/>
            <person name="Roberts A."/>
            <person name="Saif S."/>
            <person name="Shea T."/>
            <person name="Shenoy N."/>
            <person name="Sisk P."/>
            <person name="Stolte C."/>
            <person name="Sykes S."/>
            <person name="Wortman J."/>
            <person name="Nusbaum C."/>
            <person name="Birren B."/>
        </authorList>
    </citation>
    <scope>NUCLEOTIDE SEQUENCE [LARGE SCALE GENOMIC DNA]</scope>
    <source>
        <strain evidence="2 3">India VII</strain>
    </source>
</reference>
<organism evidence="2 3">
    <name type="scientific">Plasmodium vivax India VII</name>
    <dbReference type="NCBI Taxonomy" id="1077284"/>
    <lineage>
        <taxon>Eukaryota</taxon>
        <taxon>Sar</taxon>
        <taxon>Alveolata</taxon>
        <taxon>Apicomplexa</taxon>
        <taxon>Aconoidasida</taxon>
        <taxon>Haemosporida</taxon>
        <taxon>Plasmodiidae</taxon>
        <taxon>Plasmodium</taxon>
        <taxon>Plasmodium (Plasmodium)</taxon>
    </lineage>
</organism>
<feature type="transmembrane region" description="Helical" evidence="1">
    <location>
        <begin position="317"/>
        <end position="335"/>
    </location>
</feature>
<sequence>MQYEKNCLQEKNYNQFGNKCKSIVSENDAQKKIINTICLIFHCLMHSIFNSQPSQYDKNEHAHLEYMNYWLNHELHSKNADICPEYFYQTLRSVDIHNVILPKLRTNNNYIVKEEADNMYALYHLYNKYVEMNEIVKSNTPFENTFFSYARNIVQKYKELAKKCTENNKFLCNALYVFKQKYKKIELKGEKLSHWDRKTLPPLVESDHSQGEITELKTRNSAVLQTSSADSVRSNEPIAEVGVSAKSPGKNEVSKEKPGELFENSVTSIRELSNPTNSHLLSWGTHLKDGANAITSDEDSSTGLKGEGDLSDYTRTIIGPTIGTIGMSSIFFIFYKVR</sequence>
<keyword evidence="1" id="KW-0812">Transmembrane</keyword>
<keyword evidence="1" id="KW-0472">Membrane</keyword>
<evidence type="ECO:0000313" key="3">
    <source>
        <dbReference type="Proteomes" id="UP000053562"/>
    </source>
</evidence>
<dbReference type="InterPro" id="IPR008780">
    <property type="entry name" value="Plasmodium_Vir"/>
</dbReference>
<protein>
    <submittedName>
        <fullName evidence="2">Variable surface protein Vir25</fullName>
    </submittedName>
</protein>
<dbReference type="OrthoDB" id="388662at2759"/>
<name>A0A0J9S597_PLAVI</name>
<dbReference type="AlphaFoldDB" id="A0A0J9S597"/>